<gene>
    <name evidence="1" type="ORF">SAMN04487820_103288</name>
</gene>
<sequence length="208" mass="22587">MSGATPSSRGSGEAATLSTWNFRSNCARDERSEFLRLTLYDTARLSGDLSPALSELPDKPLHFLIGEVELAPFFEATTDAYHAYFCRQEPRIVFDSVDSGVRNRQGPARLGPGRLAGGQGRVTGWRSELEGAGIDPPDVLRGAWSPASGHVNGQLLAKRSDVGAVFVANDQMALGCFTPFTNAVCAYRRTCWWPDSTTVPTPPISPRR</sequence>
<name>A0A1G8Y6T9_ACTMZ</name>
<organism evidence="1 2">
    <name type="scientific">Actinopolyspora mzabensis</name>
    <dbReference type="NCBI Taxonomy" id="995066"/>
    <lineage>
        <taxon>Bacteria</taxon>
        <taxon>Bacillati</taxon>
        <taxon>Actinomycetota</taxon>
        <taxon>Actinomycetes</taxon>
        <taxon>Actinopolysporales</taxon>
        <taxon>Actinopolysporaceae</taxon>
        <taxon>Actinopolyspora</taxon>
    </lineage>
</organism>
<proteinExistence type="predicted"/>
<dbReference type="Gene3D" id="3.40.50.2300">
    <property type="match status" value="1"/>
</dbReference>
<accession>A0A1G8Y6T9</accession>
<evidence type="ECO:0000313" key="1">
    <source>
        <dbReference type="EMBL" id="SDJ98558.1"/>
    </source>
</evidence>
<dbReference type="SUPFAM" id="SSF53822">
    <property type="entry name" value="Periplasmic binding protein-like I"/>
    <property type="match status" value="1"/>
</dbReference>
<dbReference type="EMBL" id="FNFM01000003">
    <property type="protein sequence ID" value="SDJ98558.1"/>
    <property type="molecule type" value="Genomic_DNA"/>
</dbReference>
<dbReference type="Proteomes" id="UP000199213">
    <property type="component" value="Unassembled WGS sequence"/>
</dbReference>
<reference evidence="2" key="1">
    <citation type="submission" date="2016-10" db="EMBL/GenBank/DDBJ databases">
        <authorList>
            <person name="Varghese N."/>
            <person name="Submissions S."/>
        </authorList>
    </citation>
    <scope>NUCLEOTIDE SEQUENCE [LARGE SCALE GENOMIC DNA]</scope>
    <source>
        <strain evidence="2">DSM 45460</strain>
    </source>
</reference>
<dbReference type="AlphaFoldDB" id="A0A1G8Y6T9"/>
<evidence type="ECO:0000313" key="2">
    <source>
        <dbReference type="Proteomes" id="UP000199213"/>
    </source>
</evidence>
<evidence type="ECO:0008006" key="3">
    <source>
        <dbReference type="Google" id="ProtNLM"/>
    </source>
</evidence>
<keyword evidence="2" id="KW-1185">Reference proteome</keyword>
<protein>
    <recommendedName>
        <fullName evidence="3">Substrate-binding protein-like domain-containing protein</fullName>
    </recommendedName>
</protein>
<dbReference type="InterPro" id="IPR028082">
    <property type="entry name" value="Peripla_BP_I"/>
</dbReference>